<keyword evidence="2" id="KW-1185">Reference proteome</keyword>
<dbReference type="Gene3D" id="3.20.20.380">
    <property type="entry name" value="Copper homeostasis (CutC) domain"/>
    <property type="match status" value="1"/>
</dbReference>
<protein>
    <submittedName>
        <fullName evidence="1">Uncharacterized protein</fullName>
    </submittedName>
</protein>
<dbReference type="EMBL" id="KK113703">
    <property type="protein sequence ID" value="KFM60837.1"/>
    <property type="molecule type" value="Genomic_DNA"/>
</dbReference>
<reference evidence="1 2" key="1">
    <citation type="submission" date="2013-11" db="EMBL/GenBank/DDBJ databases">
        <title>Genome sequencing of Stegodyphus mimosarum.</title>
        <authorList>
            <person name="Bechsgaard J."/>
        </authorList>
    </citation>
    <scope>NUCLEOTIDE SEQUENCE [LARGE SCALE GENOMIC DNA]</scope>
</reference>
<sequence>DQKHGFPSIQTNCQTAGAGITLTNLPAIAESTKAKEFHSSARLLVPSSHSPEAAVVEGTGHKSVTSSNVVRDMVTILKQMDAIDTANLLLPYITGVKQKAEKVT</sequence>
<dbReference type="AlphaFoldDB" id="A0A087T6U8"/>
<organism evidence="1 2">
    <name type="scientific">Stegodyphus mimosarum</name>
    <name type="common">African social velvet spider</name>
    <dbReference type="NCBI Taxonomy" id="407821"/>
    <lineage>
        <taxon>Eukaryota</taxon>
        <taxon>Metazoa</taxon>
        <taxon>Ecdysozoa</taxon>
        <taxon>Arthropoda</taxon>
        <taxon>Chelicerata</taxon>
        <taxon>Arachnida</taxon>
        <taxon>Araneae</taxon>
        <taxon>Araneomorphae</taxon>
        <taxon>Entelegynae</taxon>
        <taxon>Eresoidea</taxon>
        <taxon>Eresidae</taxon>
        <taxon>Stegodyphus</taxon>
    </lineage>
</organism>
<dbReference type="InterPro" id="IPR036822">
    <property type="entry name" value="CutC-like_dom_sf"/>
</dbReference>
<name>A0A087T6U8_STEMI</name>
<gene>
    <name evidence="1" type="ORF">X975_15371</name>
</gene>
<evidence type="ECO:0000313" key="2">
    <source>
        <dbReference type="Proteomes" id="UP000054359"/>
    </source>
</evidence>
<feature type="non-terminal residue" evidence="1">
    <location>
        <position position="104"/>
    </location>
</feature>
<evidence type="ECO:0000313" key="1">
    <source>
        <dbReference type="EMBL" id="KFM60837.1"/>
    </source>
</evidence>
<proteinExistence type="predicted"/>
<dbReference type="Proteomes" id="UP000054359">
    <property type="component" value="Unassembled WGS sequence"/>
</dbReference>
<dbReference type="SUPFAM" id="SSF110395">
    <property type="entry name" value="CutC-like"/>
    <property type="match status" value="1"/>
</dbReference>
<feature type="non-terminal residue" evidence="1">
    <location>
        <position position="1"/>
    </location>
</feature>
<accession>A0A087T6U8</accession>